<dbReference type="AlphaFoldDB" id="A0A382GLA9"/>
<feature type="non-terminal residue" evidence="1">
    <location>
        <position position="46"/>
    </location>
</feature>
<accession>A0A382GLA9</accession>
<reference evidence="1" key="1">
    <citation type="submission" date="2018-05" db="EMBL/GenBank/DDBJ databases">
        <authorList>
            <person name="Lanie J.A."/>
            <person name="Ng W.-L."/>
            <person name="Kazmierczak K.M."/>
            <person name="Andrzejewski T.M."/>
            <person name="Davidsen T.M."/>
            <person name="Wayne K.J."/>
            <person name="Tettelin H."/>
            <person name="Glass J.I."/>
            <person name="Rusch D."/>
            <person name="Podicherti R."/>
            <person name="Tsui H.-C.T."/>
            <person name="Winkler M.E."/>
        </authorList>
    </citation>
    <scope>NUCLEOTIDE SEQUENCE</scope>
</reference>
<gene>
    <name evidence="1" type="ORF">METZ01_LOCUS228261</name>
</gene>
<dbReference type="EMBL" id="UINC01055943">
    <property type="protein sequence ID" value="SVB75407.1"/>
    <property type="molecule type" value="Genomic_DNA"/>
</dbReference>
<evidence type="ECO:0000313" key="1">
    <source>
        <dbReference type="EMBL" id="SVB75407.1"/>
    </source>
</evidence>
<sequence length="46" mass="5153">MVLVAGVMVWRLVPLQILEADRYVARGVSQRIRTVPLYATRGAIVD</sequence>
<organism evidence="1">
    <name type="scientific">marine metagenome</name>
    <dbReference type="NCBI Taxonomy" id="408172"/>
    <lineage>
        <taxon>unclassified sequences</taxon>
        <taxon>metagenomes</taxon>
        <taxon>ecological metagenomes</taxon>
    </lineage>
</organism>
<protein>
    <submittedName>
        <fullName evidence="1">Uncharacterized protein</fullName>
    </submittedName>
</protein>
<name>A0A382GLA9_9ZZZZ</name>
<proteinExistence type="predicted"/>